<comment type="caution">
    <text evidence="1">The sequence shown here is derived from an EMBL/GenBank/DDBJ whole genome shotgun (WGS) entry which is preliminary data.</text>
</comment>
<gene>
    <name evidence="1" type="ORF">ACFLIM_13520</name>
</gene>
<dbReference type="RefSeq" id="WP_393165038.1">
    <property type="nucleotide sequence ID" value="NZ_JBICRM010000007.1"/>
</dbReference>
<protein>
    <submittedName>
        <fullName evidence="1">Gamma-glutamyltransferase family protein</fullName>
    </submittedName>
</protein>
<dbReference type="InterPro" id="IPR052896">
    <property type="entry name" value="GGT-like_enzyme"/>
</dbReference>
<dbReference type="SUPFAM" id="SSF56235">
    <property type="entry name" value="N-terminal nucleophile aminohydrolases (Ntn hydrolases)"/>
    <property type="match status" value="1"/>
</dbReference>
<dbReference type="Pfam" id="PF01019">
    <property type="entry name" value="G_glu_transpept"/>
    <property type="match status" value="1"/>
</dbReference>
<reference evidence="1 2" key="1">
    <citation type="submission" date="2024-10" db="EMBL/GenBank/DDBJ databases">
        <authorList>
            <person name="Topkara A.R."/>
            <person name="Saygin H."/>
        </authorList>
    </citation>
    <scope>NUCLEOTIDE SEQUENCE [LARGE SCALE GENOMIC DNA]</scope>
    <source>
        <strain evidence="1 2">M3C6</strain>
    </source>
</reference>
<dbReference type="EMBL" id="JBICRM010000007">
    <property type="protein sequence ID" value="MFG1704203.1"/>
    <property type="molecule type" value="Genomic_DNA"/>
</dbReference>
<dbReference type="Proteomes" id="UP001603978">
    <property type="component" value="Unassembled WGS sequence"/>
</dbReference>
<dbReference type="Gene3D" id="1.10.246.130">
    <property type="match status" value="1"/>
</dbReference>
<organism evidence="1 2">
    <name type="scientific">Nonomuraea marmarensis</name>
    <dbReference type="NCBI Taxonomy" id="3351344"/>
    <lineage>
        <taxon>Bacteria</taxon>
        <taxon>Bacillati</taxon>
        <taxon>Actinomycetota</taxon>
        <taxon>Actinomycetes</taxon>
        <taxon>Streptosporangiales</taxon>
        <taxon>Streptosporangiaceae</taxon>
        <taxon>Nonomuraea</taxon>
    </lineage>
</organism>
<dbReference type="InterPro" id="IPR029055">
    <property type="entry name" value="Ntn_hydrolases_N"/>
</dbReference>
<dbReference type="InterPro" id="IPR043138">
    <property type="entry name" value="GGT_lsub"/>
</dbReference>
<sequence length="523" mass="53124">MTHTCAIASPHALATAAAGEAVRRGGNAIDAALAAAATLTVVYPHNTTVGGDLIALVRTPDGRITCVNASGPAPAGADPAAVAARHGDRMPVSGPDTITVPGAVAGWAALHRAGARLDWAEHFTAATGYARGVAVAPGLAVAIAEAAELIADDAGMRAVFSPGGTLLAEGETLRQEALGATLTALAAHGPEALYGGRVGELLAAGLRSLGSAVTLADLASYQAELTAPLCRAFRGRQVFTSPPNTHGFLLLQALGAVAEHEDAADPLGAGAGRLARIFHRGIGDRGRHLGDPRFATVDVDALLDPGYLRRLATEQAEPATSGRAGGDTVAVVTADADGWAVSLIQSLFHSFGSGVLEPSTGILLHNRGSFFSLDPASPNMLAPGKRPAHTLMPVMVTEGDRLAWVTGTMGGKAQPQILTQVLLRLLAGASPAEAVAAPRWVVGGLEVGQPEDTISVEADAGPRTVAALATTGAPMIELPAGSEWVGHAHVVAMALDGRPVAESDPRSDGAAVVIHHPMEVRPR</sequence>
<name>A0ABW7AAY8_9ACTN</name>
<proteinExistence type="predicted"/>
<accession>A0ABW7AAY8</accession>
<dbReference type="Gene3D" id="3.60.20.40">
    <property type="match status" value="1"/>
</dbReference>
<evidence type="ECO:0000313" key="2">
    <source>
        <dbReference type="Proteomes" id="UP001603978"/>
    </source>
</evidence>
<keyword evidence="2" id="KW-1185">Reference proteome</keyword>
<evidence type="ECO:0000313" key="1">
    <source>
        <dbReference type="EMBL" id="MFG1704203.1"/>
    </source>
</evidence>
<dbReference type="PANTHER" id="PTHR43881">
    <property type="entry name" value="GAMMA-GLUTAMYLTRANSPEPTIDASE (AFU_ORTHOLOGUE AFUA_4G13580)"/>
    <property type="match status" value="1"/>
</dbReference>
<dbReference type="InterPro" id="IPR043137">
    <property type="entry name" value="GGT_ssub_C"/>
</dbReference>
<dbReference type="PRINTS" id="PR01210">
    <property type="entry name" value="GGTRANSPTASE"/>
</dbReference>
<dbReference type="PANTHER" id="PTHR43881:SF1">
    <property type="entry name" value="GAMMA-GLUTAMYLTRANSPEPTIDASE (AFU_ORTHOLOGUE AFUA_4G13580)"/>
    <property type="match status" value="1"/>
</dbReference>